<protein>
    <recommendedName>
        <fullName evidence="3">ABC transporter domain-containing protein</fullName>
    </recommendedName>
</protein>
<dbReference type="GO" id="GO:0015421">
    <property type="term" value="F:ABC-type oligopeptide transporter activity"/>
    <property type="evidence" value="ECO:0007669"/>
    <property type="project" value="TreeGrafter"/>
</dbReference>
<dbReference type="GO" id="GO:0005524">
    <property type="term" value="F:ATP binding"/>
    <property type="evidence" value="ECO:0007669"/>
    <property type="project" value="UniProtKB-KW"/>
</dbReference>
<feature type="domain" description="ABC transporter" evidence="3">
    <location>
        <begin position="478"/>
        <end position="755"/>
    </location>
</feature>
<dbReference type="Pfam" id="PF00005">
    <property type="entry name" value="ABC_tran"/>
    <property type="match status" value="1"/>
</dbReference>
<dbReference type="InterPro" id="IPR027417">
    <property type="entry name" value="P-loop_NTPase"/>
</dbReference>
<dbReference type="InterPro" id="IPR003593">
    <property type="entry name" value="AAA+_ATPase"/>
</dbReference>
<evidence type="ECO:0000313" key="4">
    <source>
        <dbReference type="EMBL" id="KAJ7301938.1"/>
    </source>
</evidence>
<dbReference type="PANTHER" id="PTHR43394">
    <property type="entry name" value="ATP-DEPENDENT PERMEASE MDL1, MITOCHONDRIAL"/>
    <property type="match status" value="1"/>
</dbReference>
<name>A0AAD6YZX2_9AGAR</name>
<proteinExistence type="predicted"/>
<sequence>MSLALVQTSSAVSDLVHHAALLRGVQMTFLLHVTRFRTTFKRTPHFRDQTIMEKLRSEDEDSPKLADYSYTTLQFGIWRVLLHRDSRSSISLFRGLSVWWKKLTEINSGLPIVWRFMREIYALAPGLTLLLFILRLGNSVESTLMLYASSRLLRAVETGLAEGRPDVSAILQAVVIRRQLAGYGRCSWHFRASELTYTLSAVVSHQSSEIELRITLKTMFFENSSVWMSRQVPVNFKHNSRNTQLNRPLDKNNKLEVPASRAYYRFECFGGMFERGFQLMSQIIFTIRQPRGGITLTLLSLVSPFLASNLGSNMWSQACVIYSDNSDYLRIRALRRLMSDKFREEVISADIMTWVLAQYQKARQGLGDMSELIQDPSELTPMTSILTLLSVDLPTFYWAASAIVRPVNFSITSFAILQQHAQGLRSTIGRLIYEFSQISDNVSDIRELYKIAEVENKIVDGEEAYPNGTLSTEMGMSFEFKNVSFAYPGAKSNDNAIKNISFKTPAGHLVVIVGANGSGKSTLIKLLNRLYDVDSGEILVDGLPIKNYRLADLRKAQALLAQDHALYPITLAENIGVGNPDRMNDMKMVMEAAESGGASEVIKKLTDGLQTTLDPVQTARGHRLDKYQHKKLKSILEELEKKAEVSGRWGKATSRSRYADKDMFSARTFMRFLSGNIRFAAADEPSSALDPKAEHQLFQHLRDAQQGKTLIFVTHRFGHLTKHADLIMKDGEVVESGTHKELMAHEGEYSELYNVQAQAFEI</sequence>
<dbReference type="SUPFAM" id="SSF52540">
    <property type="entry name" value="P-loop containing nucleoside triphosphate hydrolases"/>
    <property type="match status" value="1"/>
</dbReference>
<evidence type="ECO:0000313" key="5">
    <source>
        <dbReference type="Proteomes" id="UP001218218"/>
    </source>
</evidence>
<evidence type="ECO:0000256" key="1">
    <source>
        <dbReference type="ARBA" id="ARBA00022741"/>
    </source>
</evidence>
<reference evidence="4" key="1">
    <citation type="submission" date="2023-03" db="EMBL/GenBank/DDBJ databases">
        <title>Massive genome expansion in bonnet fungi (Mycena s.s.) driven by repeated elements and novel gene families across ecological guilds.</title>
        <authorList>
            <consortium name="Lawrence Berkeley National Laboratory"/>
            <person name="Harder C.B."/>
            <person name="Miyauchi S."/>
            <person name="Viragh M."/>
            <person name="Kuo A."/>
            <person name="Thoen E."/>
            <person name="Andreopoulos B."/>
            <person name="Lu D."/>
            <person name="Skrede I."/>
            <person name="Drula E."/>
            <person name="Henrissat B."/>
            <person name="Morin E."/>
            <person name="Kohler A."/>
            <person name="Barry K."/>
            <person name="LaButti K."/>
            <person name="Morin E."/>
            <person name="Salamov A."/>
            <person name="Lipzen A."/>
            <person name="Mereny Z."/>
            <person name="Hegedus B."/>
            <person name="Baldrian P."/>
            <person name="Stursova M."/>
            <person name="Weitz H."/>
            <person name="Taylor A."/>
            <person name="Grigoriev I.V."/>
            <person name="Nagy L.G."/>
            <person name="Martin F."/>
            <person name="Kauserud H."/>
        </authorList>
    </citation>
    <scope>NUCLEOTIDE SEQUENCE</scope>
    <source>
        <strain evidence="4">CBHHK002</strain>
    </source>
</reference>
<comment type="caution">
    <text evidence="4">The sequence shown here is derived from an EMBL/GenBank/DDBJ whole genome shotgun (WGS) entry which is preliminary data.</text>
</comment>
<dbReference type="PROSITE" id="PS50893">
    <property type="entry name" value="ABC_TRANSPORTER_2"/>
    <property type="match status" value="1"/>
</dbReference>
<dbReference type="PANTHER" id="PTHR43394:SF1">
    <property type="entry name" value="ATP-BINDING CASSETTE SUB-FAMILY B MEMBER 10, MITOCHONDRIAL"/>
    <property type="match status" value="1"/>
</dbReference>
<gene>
    <name evidence="4" type="ORF">DFH08DRAFT_992020</name>
</gene>
<keyword evidence="2" id="KW-0067">ATP-binding</keyword>
<evidence type="ECO:0000256" key="2">
    <source>
        <dbReference type="ARBA" id="ARBA00022840"/>
    </source>
</evidence>
<dbReference type="InterPro" id="IPR039421">
    <property type="entry name" value="Type_1_exporter"/>
</dbReference>
<dbReference type="Gene3D" id="3.40.50.300">
    <property type="entry name" value="P-loop containing nucleotide triphosphate hydrolases"/>
    <property type="match status" value="1"/>
</dbReference>
<dbReference type="AlphaFoldDB" id="A0AAD6YZX2"/>
<keyword evidence="5" id="KW-1185">Reference proteome</keyword>
<accession>A0AAD6YZX2</accession>
<keyword evidence="1" id="KW-0547">Nucleotide-binding</keyword>
<dbReference type="SMART" id="SM00382">
    <property type="entry name" value="AAA"/>
    <property type="match status" value="1"/>
</dbReference>
<organism evidence="4 5">
    <name type="scientific">Mycena albidolilacea</name>
    <dbReference type="NCBI Taxonomy" id="1033008"/>
    <lineage>
        <taxon>Eukaryota</taxon>
        <taxon>Fungi</taxon>
        <taxon>Dikarya</taxon>
        <taxon>Basidiomycota</taxon>
        <taxon>Agaricomycotina</taxon>
        <taxon>Agaricomycetes</taxon>
        <taxon>Agaricomycetidae</taxon>
        <taxon>Agaricales</taxon>
        <taxon>Marasmiineae</taxon>
        <taxon>Mycenaceae</taxon>
        <taxon>Mycena</taxon>
    </lineage>
</organism>
<dbReference type="EMBL" id="JARIHO010000123">
    <property type="protein sequence ID" value="KAJ7301938.1"/>
    <property type="molecule type" value="Genomic_DNA"/>
</dbReference>
<evidence type="ECO:0000259" key="3">
    <source>
        <dbReference type="PROSITE" id="PS50893"/>
    </source>
</evidence>
<dbReference type="InterPro" id="IPR003439">
    <property type="entry name" value="ABC_transporter-like_ATP-bd"/>
</dbReference>
<dbReference type="Proteomes" id="UP001218218">
    <property type="component" value="Unassembled WGS sequence"/>
</dbReference>
<dbReference type="GO" id="GO:0016887">
    <property type="term" value="F:ATP hydrolysis activity"/>
    <property type="evidence" value="ECO:0007669"/>
    <property type="project" value="InterPro"/>
</dbReference>